<keyword evidence="2" id="KW-0813">Transport</keyword>
<proteinExistence type="inferred from homology"/>
<comment type="caution">
    <text evidence="4">The sequence shown here is derived from an EMBL/GenBank/DDBJ whole genome shotgun (WGS) entry which is preliminary data.</text>
</comment>
<reference evidence="4 5" key="1">
    <citation type="journal article" date="2021" name="Elife">
        <title>Chloroplast acquisition without the gene transfer in kleptoplastic sea slugs, Plakobranchus ocellatus.</title>
        <authorList>
            <person name="Maeda T."/>
            <person name="Takahashi S."/>
            <person name="Yoshida T."/>
            <person name="Shimamura S."/>
            <person name="Takaki Y."/>
            <person name="Nagai Y."/>
            <person name="Toyoda A."/>
            <person name="Suzuki Y."/>
            <person name="Arimoto A."/>
            <person name="Ishii H."/>
            <person name="Satoh N."/>
            <person name="Nishiyama T."/>
            <person name="Hasebe M."/>
            <person name="Maruyama T."/>
            <person name="Minagawa J."/>
            <person name="Obokata J."/>
            <person name="Shigenobu S."/>
        </authorList>
    </citation>
    <scope>NUCLEOTIDE SEQUENCE [LARGE SCALE GENOMIC DNA]</scope>
</reference>
<evidence type="ECO:0000313" key="4">
    <source>
        <dbReference type="EMBL" id="GFN81249.1"/>
    </source>
</evidence>
<feature type="domain" description="Chorein N-terminal" evidence="3">
    <location>
        <begin position="13"/>
        <end position="347"/>
    </location>
</feature>
<dbReference type="Pfam" id="PF12624">
    <property type="entry name" value="VPS13_N"/>
    <property type="match status" value="1"/>
</dbReference>
<dbReference type="PANTHER" id="PTHR16166">
    <property type="entry name" value="VACUOLAR PROTEIN SORTING-ASSOCIATED PROTEIN VPS13"/>
    <property type="match status" value="1"/>
</dbReference>
<dbReference type="InterPro" id="IPR026854">
    <property type="entry name" value="VPS13_N"/>
</dbReference>
<evidence type="ECO:0000256" key="2">
    <source>
        <dbReference type="ARBA" id="ARBA00022448"/>
    </source>
</evidence>
<dbReference type="Proteomes" id="UP000735302">
    <property type="component" value="Unassembled WGS sequence"/>
</dbReference>
<dbReference type="GO" id="GO:0045053">
    <property type="term" value="P:protein retention in Golgi apparatus"/>
    <property type="evidence" value="ECO:0007669"/>
    <property type="project" value="TreeGrafter"/>
</dbReference>
<dbReference type="AlphaFoldDB" id="A0AAV3YFJ1"/>
<comment type="similarity">
    <text evidence="1">Belongs to the VPS13 family.</text>
</comment>
<name>A0AAV3YFJ1_9GAST</name>
<keyword evidence="5" id="KW-1185">Reference proteome</keyword>
<dbReference type="InterPro" id="IPR026847">
    <property type="entry name" value="VPS13"/>
</dbReference>
<accession>A0AAV3YFJ1</accession>
<gene>
    <name evidence="4" type="ORF">PoB_000775500</name>
</gene>
<protein>
    <submittedName>
        <fullName evidence="4">Vacuolar protein sorting-associated protein 13a-like</fullName>
    </submittedName>
</protein>
<dbReference type="GO" id="GO:0006623">
    <property type="term" value="P:protein targeting to vacuole"/>
    <property type="evidence" value="ECO:0007669"/>
    <property type="project" value="TreeGrafter"/>
</dbReference>
<evidence type="ECO:0000313" key="5">
    <source>
        <dbReference type="Proteomes" id="UP000735302"/>
    </source>
</evidence>
<evidence type="ECO:0000259" key="3">
    <source>
        <dbReference type="Pfam" id="PF12624"/>
    </source>
</evidence>
<dbReference type="PANTHER" id="PTHR16166:SF93">
    <property type="entry name" value="INTERMEMBRANE LIPID TRANSFER PROTEIN VPS13"/>
    <property type="match status" value="1"/>
</dbReference>
<sequence length="764" mass="85064">MTIGHKFQEEFNSAEKQKLYKAIGYDENAKDPTFPTEFVAIRLVTKLNKLSVLLVDKKLQDGQLLKLNLTEICASFGQRPAANAIRLDAKVDRLKVTGIMRGEYTPKLISSVNVSKEESSSLLMVAVETNPQDGLCDSRVRVQSRPLEIIYDAITVNNLATFFKPPESVRLKQLSNIAMERYDVIKAQTTAGMLHMMEERKYADIEVHLMPSYIIVPATGELSKDVCLLLLNLGSFNISSEKTAALTPGSQYTKQEVENFSYDKFHISLDNLQLLYIQPGDTWQDENRLSTSPLYLLRPLSLQLLLEKCVFANDPNLPQIRLSGELPILSVTVSDNKLMGIMKLVKSIPLPEPSEGKDDEVFSETLGGSEAGVTMDDMISFPAAKSQHKELTNFTKASVSFIIREISAELRETKDEEVELPFLRMSICRLGVNLKAKTFDLSVDAFLGGIYLQHLQYKVAEGIRTQLAKCNVITGELINIINSPDTSEDEHLLSVNFIQADTKGPEFKTTYNSTAQAIRIEFSTLELVLHQGVVLSLLEFAQKLQPQDTGSKHVTIAPPPVSTTSMSYRKSSIASTSASLIPKSTKKKTEVLQLRLKALIDGIQFSLCNEQAVIMHTHVAGIEVGVGMEDSKTRVEAIMRQIELLDTDEGTHYPEIVSIYGEEMLKFELIQYVNGTFGPNFNNVDNCDFDIKLHMGRARIVFVNKFVKSLTNFLDNFAVAKARLDMAGHALKEAGKDVTKNLQEQAPRIKLNIKVSVASPLSEA</sequence>
<dbReference type="EMBL" id="BLXT01000921">
    <property type="protein sequence ID" value="GFN81249.1"/>
    <property type="molecule type" value="Genomic_DNA"/>
</dbReference>
<organism evidence="4 5">
    <name type="scientific">Plakobranchus ocellatus</name>
    <dbReference type="NCBI Taxonomy" id="259542"/>
    <lineage>
        <taxon>Eukaryota</taxon>
        <taxon>Metazoa</taxon>
        <taxon>Spiralia</taxon>
        <taxon>Lophotrochozoa</taxon>
        <taxon>Mollusca</taxon>
        <taxon>Gastropoda</taxon>
        <taxon>Heterobranchia</taxon>
        <taxon>Euthyneura</taxon>
        <taxon>Panpulmonata</taxon>
        <taxon>Sacoglossa</taxon>
        <taxon>Placobranchoidea</taxon>
        <taxon>Plakobranchidae</taxon>
        <taxon>Plakobranchus</taxon>
    </lineage>
</organism>
<evidence type="ECO:0000256" key="1">
    <source>
        <dbReference type="ARBA" id="ARBA00006545"/>
    </source>
</evidence>